<dbReference type="SUPFAM" id="SSF53474">
    <property type="entry name" value="alpha/beta-Hydrolases"/>
    <property type="match status" value="1"/>
</dbReference>
<dbReference type="PANTHER" id="PTHR11614">
    <property type="entry name" value="PHOSPHOLIPASE-RELATED"/>
    <property type="match status" value="1"/>
</dbReference>
<sequence>MKYAEFSWQSTDGARMFGCEWRPEEEQGLKAVVIIVHGMGEHSGRYSHVADALTSEGYAVLSYDQRGHGRTEGKRGHIPSYDALLESLDVLFEEAKRRYPALQRFILGHSMGGNVTLNYILRRKPEISGAIVTAPWLKLAFQPPQLQVWIGRIAEQIYPSFTNHRPMAAEQLTSDPEMIRRYAEDPLGHGQITFRFFFSMQRAAQWAMANAGQLSIPLLLLHGGNDKVTSIDATRQFAYEAGALCSFREWPGYRHELHNELEREHVIAYLLEWLNDRCIPPVHNS</sequence>
<protein>
    <submittedName>
        <fullName evidence="2">Lysophospholipase</fullName>
    </submittedName>
</protein>
<dbReference type="Gene3D" id="3.40.50.1820">
    <property type="entry name" value="alpha/beta hydrolase"/>
    <property type="match status" value="1"/>
</dbReference>
<dbReference type="InterPro" id="IPR051044">
    <property type="entry name" value="MAG_DAG_Lipase"/>
</dbReference>
<dbReference type="InterPro" id="IPR029058">
    <property type="entry name" value="AB_hydrolase_fold"/>
</dbReference>
<dbReference type="InterPro" id="IPR000073">
    <property type="entry name" value="AB_hydrolase_1"/>
</dbReference>
<dbReference type="RefSeq" id="WP_144845068.1">
    <property type="nucleotide sequence ID" value="NZ_VNJI01000007.1"/>
</dbReference>
<dbReference type="EMBL" id="VNJI01000007">
    <property type="protein sequence ID" value="TVY10546.1"/>
    <property type="molecule type" value="Genomic_DNA"/>
</dbReference>
<dbReference type="Pfam" id="PF12146">
    <property type="entry name" value="Hydrolase_4"/>
    <property type="match status" value="1"/>
</dbReference>
<dbReference type="OrthoDB" id="9806902at2"/>
<evidence type="ECO:0000259" key="1">
    <source>
        <dbReference type="Pfam" id="PF12146"/>
    </source>
</evidence>
<comment type="caution">
    <text evidence="2">The sequence shown here is derived from an EMBL/GenBank/DDBJ whole genome shotgun (WGS) entry which is preliminary data.</text>
</comment>
<dbReference type="InterPro" id="IPR022742">
    <property type="entry name" value="Hydrolase_4"/>
</dbReference>
<accession>A0A559KEJ3</accession>
<proteinExistence type="predicted"/>
<keyword evidence="3" id="KW-1185">Reference proteome</keyword>
<feature type="domain" description="Serine aminopeptidase S33" evidence="1">
    <location>
        <begin position="30"/>
        <end position="262"/>
    </location>
</feature>
<name>A0A559KEJ3_9BACL</name>
<organism evidence="2 3">
    <name type="scientific">Paenibacillus cremeus</name>
    <dbReference type="NCBI Taxonomy" id="2163881"/>
    <lineage>
        <taxon>Bacteria</taxon>
        <taxon>Bacillati</taxon>
        <taxon>Bacillota</taxon>
        <taxon>Bacilli</taxon>
        <taxon>Bacillales</taxon>
        <taxon>Paenibacillaceae</taxon>
        <taxon>Paenibacillus</taxon>
    </lineage>
</organism>
<dbReference type="Proteomes" id="UP000317036">
    <property type="component" value="Unassembled WGS sequence"/>
</dbReference>
<evidence type="ECO:0000313" key="3">
    <source>
        <dbReference type="Proteomes" id="UP000317036"/>
    </source>
</evidence>
<dbReference type="AlphaFoldDB" id="A0A559KEJ3"/>
<reference evidence="2 3" key="1">
    <citation type="submission" date="2019-07" db="EMBL/GenBank/DDBJ databases">
        <authorList>
            <person name="Kim J."/>
        </authorList>
    </citation>
    <scope>NUCLEOTIDE SEQUENCE [LARGE SCALE GENOMIC DNA]</scope>
    <source>
        <strain evidence="2 3">JC52</strain>
    </source>
</reference>
<evidence type="ECO:0000313" key="2">
    <source>
        <dbReference type="EMBL" id="TVY10546.1"/>
    </source>
</evidence>
<gene>
    <name evidence="2" type="ORF">FPZ49_07365</name>
</gene>
<dbReference type="PRINTS" id="PR00111">
    <property type="entry name" value="ABHYDROLASE"/>
</dbReference>